<dbReference type="OrthoDB" id="1814359at2"/>
<sequence length="462" mass="49891">MSRATARAASQVAAQSFVRHGIWPRLKPILAAVLPDPVARLLHRTRRGMAARRMTRQWDALRLSLDRQPTGVPPRSILIMPGDPQCIAGSVGDEAMIAVVIDRYRATCPDLKVAVLCSKGAPEAVVRARGLRPVILPGGWNFADRMAEILALNDFDALVVVGADVMDGYYSPDYSTQMIIAADLAARSGLQTTVLGFSFNARPTKALAHRLARLHRGVALNVRDQTSLDRIRRFAPVSARLVADSAFLLSPGTIDTATARWIAGERQAGRRVIGVNLHPMLVRGAAPGQLDHLVARMTRAIAAADATTPLSWMLIPHDYRDTTGDGDMLCLTPLMDRLAALPGLRVRLFEGTHPAATLKALAGQMDGIVSGRMHLAIAALGMGVPVLCLTYQDKFEGLFRHFDLPARYLLSPADLADGPLLTDTLCHFLQALPALTARVRHHTPGVMTLALQNFDPAATVAA</sequence>
<keyword evidence="3" id="KW-1185">Reference proteome</keyword>
<evidence type="ECO:0000313" key="3">
    <source>
        <dbReference type="Proteomes" id="UP000199585"/>
    </source>
</evidence>
<evidence type="ECO:0000259" key="1">
    <source>
        <dbReference type="Pfam" id="PF04230"/>
    </source>
</evidence>
<feature type="domain" description="Polysaccharide pyruvyl transferase" evidence="1">
    <location>
        <begin position="92"/>
        <end position="392"/>
    </location>
</feature>
<dbReference type="InterPro" id="IPR007345">
    <property type="entry name" value="Polysacch_pyruvyl_Trfase"/>
</dbReference>
<reference evidence="2 3" key="1">
    <citation type="submission" date="2016-10" db="EMBL/GenBank/DDBJ databases">
        <authorList>
            <person name="de Groot N.N."/>
        </authorList>
    </citation>
    <scope>NUCLEOTIDE SEQUENCE [LARGE SCALE GENOMIC DNA]</scope>
    <source>
        <strain evidence="2 3">DSM 16213</strain>
    </source>
</reference>
<dbReference type="Proteomes" id="UP000199585">
    <property type="component" value="Unassembled WGS sequence"/>
</dbReference>
<dbReference type="AlphaFoldDB" id="A0A1H8H550"/>
<organism evidence="2 3">
    <name type="scientific">Loktanella fryxellensis</name>
    <dbReference type="NCBI Taxonomy" id="245187"/>
    <lineage>
        <taxon>Bacteria</taxon>
        <taxon>Pseudomonadati</taxon>
        <taxon>Pseudomonadota</taxon>
        <taxon>Alphaproteobacteria</taxon>
        <taxon>Rhodobacterales</taxon>
        <taxon>Roseobacteraceae</taxon>
        <taxon>Loktanella</taxon>
    </lineage>
</organism>
<dbReference type="GO" id="GO:0016740">
    <property type="term" value="F:transferase activity"/>
    <property type="evidence" value="ECO:0007669"/>
    <property type="project" value="UniProtKB-KW"/>
</dbReference>
<dbReference type="EMBL" id="FOCI01000019">
    <property type="protein sequence ID" value="SEN51482.1"/>
    <property type="molecule type" value="Genomic_DNA"/>
</dbReference>
<keyword evidence="2" id="KW-0808">Transferase</keyword>
<gene>
    <name evidence="2" type="ORF">SAMN04488003_11941</name>
</gene>
<name>A0A1H8H550_9RHOB</name>
<dbReference type="PANTHER" id="PTHR36836">
    <property type="entry name" value="COLANIC ACID BIOSYNTHESIS PROTEIN WCAK"/>
    <property type="match status" value="1"/>
</dbReference>
<protein>
    <submittedName>
        <fullName evidence="2">Polysaccharide pyruvyl transferase family protein WcaK</fullName>
    </submittedName>
</protein>
<proteinExistence type="predicted"/>
<evidence type="ECO:0000313" key="2">
    <source>
        <dbReference type="EMBL" id="SEN51482.1"/>
    </source>
</evidence>
<dbReference type="RefSeq" id="WP_089904502.1">
    <property type="nucleotide sequence ID" value="NZ_FOCI01000019.1"/>
</dbReference>
<accession>A0A1H8H550</accession>
<dbReference type="STRING" id="245187.SAMN04488003_11941"/>
<dbReference type="Pfam" id="PF04230">
    <property type="entry name" value="PS_pyruv_trans"/>
    <property type="match status" value="1"/>
</dbReference>
<dbReference type="PANTHER" id="PTHR36836:SF1">
    <property type="entry name" value="COLANIC ACID BIOSYNTHESIS PROTEIN WCAK"/>
    <property type="match status" value="1"/>
</dbReference>